<comment type="similarity">
    <text evidence="2 6">Belongs to the GDT1 family.</text>
</comment>
<dbReference type="GO" id="GO:0046873">
    <property type="term" value="F:metal ion transmembrane transporter activity"/>
    <property type="evidence" value="ECO:0007669"/>
    <property type="project" value="InterPro"/>
</dbReference>
<proteinExistence type="inferred from homology"/>
<protein>
    <recommendedName>
        <fullName evidence="6">GDT1 family protein</fullName>
    </recommendedName>
</protein>
<feature type="transmembrane region" description="Helical" evidence="6">
    <location>
        <begin position="69"/>
        <end position="86"/>
    </location>
</feature>
<evidence type="ECO:0000313" key="8">
    <source>
        <dbReference type="Proteomes" id="UP000035720"/>
    </source>
</evidence>
<feature type="transmembrane region" description="Helical" evidence="6">
    <location>
        <begin position="38"/>
        <end position="63"/>
    </location>
</feature>
<dbReference type="PANTHER" id="PTHR12608:SF1">
    <property type="entry name" value="TRANSMEMBRANE PROTEIN 165"/>
    <property type="match status" value="1"/>
</dbReference>
<feature type="transmembrane region" description="Helical" evidence="6">
    <location>
        <begin position="6"/>
        <end position="31"/>
    </location>
</feature>
<feature type="transmembrane region" description="Helical" evidence="6">
    <location>
        <begin position="107"/>
        <end position="127"/>
    </location>
</feature>
<dbReference type="Pfam" id="PF01169">
    <property type="entry name" value="GDT1"/>
    <property type="match status" value="2"/>
</dbReference>
<dbReference type="AlphaFoldDB" id="A0A077M4Q7"/>
<name>A0A077M4Q7_9MICO</name>
<accession>A0A077M4Q7</accession>
<keyword evidence="3 6" id="KW-0812">Transmembrane</keyword>
<evidence type="ECO:0000256" key="2">
    <source>
        <dbReference type="ARBA" id="ARBA00009190"/>
    </source>
</evidence>
<reference evidence="7 8" key="1">
    <citation type="journal article" date="2013" name="ISME J.">
        <title>A metabolic model for members of the genus Tetrasphaera involved in enhanced biological phosphorus removal.</title>
        <authorList>
            <person name="Kristiansen R."/>
            <person name="Nguyen H.T.T."/>
            <person name="Saunders A.M."/>
            <person name="Nielsen J.L."/>
            <person name="Wimmer R."/>
            <person name="Le V.Q."/>
            <person name="McIlroy S.J."/>
            <person name="Petrovski S."/>
            <person name="Seviour R.J."/>
            <person name="Calteau A."/>
            <person name="Nielsen K.L."/>
            <person name="Nielsen P.H."/>
        </authorList>
    </citation>
    <scope>NUCLEOTIDE SEQUENCE [LARGE SCALE GENOMIC DNA]</scope>
    <source>
        <strain evidence="7 8">Ben 74</strain>
    </source>
</reference>
<comment type="subcellular location">
    <subcellularLocation>
        <location evidence="1 6">Membrane</location>
        <topology evidence="1 6">Multi-pass membrane protein</topology>
    </subcellularLocation>
</comment>
<keyword evidence="4 6" id="KW-1133">Transmembrane helix</keyword>
<dbReference type="PANTHER" id="PTHR12608">
    <property type="entry name" value="TRANSMEMBRANE PROTEIN HTP-1 RELATED"/>
    <property type="match status" value="1"/>
</dbReference>
<comment type="caution">
    <text evidence="7">The sequence shown here is derived from an EMBL/GenBank/DDBJ whole genome shotgun (WGS) entry which is preliminary data.</text>
</comment>
<feature type="transmembrane region" description="Helical" evidence="6">
    <location>
        <begin position="147"/>
        <end position="169"/>
    </location>
</feature>
<dbReference type="GO" id="GO:0016020">
    <property type="term" value="C:membrane"/>
    <property type="evidence" value="ECO:0007669"/>
    <property type="project" value="UniProtKB-SubCell"/>
</dbReference>
<dbReference type="RefSeq" id="WP_048549250.1">
    <property type="nucleotide sequence ID" value="NZ_HF571038.1"/>
</dbReference>
<keyword evidence="5 6" id="KW-0472">Membrane</keyword>
<dbReference type="OrthoDB" id="5188730at2"/>
<evidence type="ECO:0000256" key="1">
    <source>
        <dbReference type="ARBA" id="ARBA00004141"/>
    </source>
</evidence>
<evidence type="ECO:0000256" key="5">
    <source>
        <dbReference type="ARBA" id="ARBA00023136"/>
    </source>
</evidence>
<keyword evidence="8" id="KW-1185">Reference proteome</keyword>
<sequence length="203" mass="21137">MTFSILTAAIVFGLIFPVELPDKTFIATLVLATRYRPLMVWIGVTAAFAVQTLVAVTLGGLLAKLPTQPVQAVAAAMFVLGGFLLLRGAGEADAEEADVEEEFAAKVTAPATGLRAIGASFLILFLAEWGDLSQLLTASLAARYQDPLSVGVGAFLALATISGLGAALGRQLLKRMRLATIRRIGGAVCLLLAAVTVIEALRA</sequence>
<evidence type="ECO:0000256" key="4">
    <source>
        <dbReference type="ARBA" id="ARBA00022989"/>
    </source>
</evidence>
<feature type="transmembrane region" description="Helical" evidence="6">
    <location>
        <begin position="181"/>
        <end position="201"/>
    </location>
</feature>
<evidence type="ECO:0000256" key="3">
    <source>
        <dbReference type="ARBA" id="ARBA00022692"/>
    </source>
</evidence>
<dbReference type="EMBL" id="CAJC01000010">
    <property type="protein sequence ID" value="CCI51519.1"/>
    <property type="molecule type" value="Genomic_DNA"/>
</dbReference>
<evidence type="ECO:0000256" key="6">
    <source>
        <dbReference type="RuleBase" id="RU365102"/>
    </source>
</evidence>
<gene>
    <name evidence="7" type="ORF">BN13_1070004</name>
</gene>
<dbReference type="InterPro" id="IPR001727">
    <property type="entry name" value="GDT1-like"/>
</dbReference>
<dbReference type="Proteomes" id="UP000035720">
    <property type="component" value="Unassembled WGS sequence"/>
</dbReference>
<evidence type="ECO:0000313" key="7">
    <source>
        <dbReference type="EMBL" id="CCI51519.1"/>
    </source>
</evidence>
<dbReference type="STRING" id="1193518.BN13_1070004"/>
<organism evidence="7 8">
    <name type="scientific">Nostocoides jenkinsii Ben 74</name>
    <dbReference type="NCBI Taxonomy" id="1193518"/>
    <lineage>
        <taxon>Bacteria</taxon>
        <taxon>Bacillati</taxon>
        <taxon>Actinomycetota</taxon>
        <taxon>Actinomycetes</taxon>
        <taxon>Micrococcales</taxon>
        <taxon>Intrasporangiaceae</taxon>
        <taxon>Nostocoides</taxon>
    </lineage>
</organism>